<keyword evidence="3" id="KW-0560">Oxidoreductase</keyword>
<feature type="domain" description="NADP-dependent oxidoreductase" evidence="4">
    <location>
        <begin position="17"/>
        <end position="260"/>
    </location>
</feature>
<evidence type="ECO:0000256" key="1">
    <source>
        <dbReference type="ARBA" id="ARBA00007905"/>
    </source>
</evidence>
<dbReference type="CDD" id="cd19139">
    <property type="entry name" value="AKR_AKR3F2"/>
    <property type="match status" value="1"/>
</dbReference>
<dbReference type="Proteomes" id="UP000639973">
    <property type="component" value="Unassembled WGS sequence"/>
</dbReference>
<dbReference type="RefSeq" id="WP_188969627.1">
    <property type="nucleotide sequence ID" value="NZ_BMOL01000003.1"/>
</dbReference>
<comment type="similarity">
    <text evidence="1">Belongs to the aldo/keto reductase family.</text>
</comment>
<evidence type="ECO:0000313" key="6">
    <source>
        <dbReference type="Proteomes" id="UP000639973"/>
    </source>
</evidence>
<reference evidence="6" key="1">
    <citation type="journal article" date="2019" name="Int. J. Syst. Evol. Microbiol.">
        <title>The Global Catalogue of Microorganisms (GCM) 10K type strain sequencing project: providing services to taxonomists for standard genome sequencing and annotation.</title>
        <authorList>
            <consortium name="The Broad Institute Genomics Platform"/>
            <consortium name="The Broad Institute Genome Sequencing Center for Infectious Disease"/>
            <person name="Wu L."/>
            <person name="Ma J."/>
        </authorList>
    </citation>
    <scope>NUCLEOTIDE SEQUENCE [LARGE SCALE GENOMIC DNA]</scope>
    <source>
        <strain evidence="6">JCM 15442</strain>
    </source>
</reference>
<protein>
    <submittedName>
        <fullName evidence="5">2,5-diketo-D-gluconate reductase B</fullName>
    </submittedName>
</protein>
<evidence type="ECO:0000313" key="5">
    <source>
        <dbReference type="EMBL" id="GGL74002.1"/>
    </source>
</evidence>
<dbReference type="PRINTS" id="PR00069">
    <property type="entry name" value="ALDKETRDTASE"/>
</dbReference>
<dbReference type="PROSITE" id="PS00062">
    <property type="entry name" value="ALDOKETO_REDUCTASE_2"/>
    <property type="match status" value="1"/>
</dbReference>
<organism evidence="5 6">
    <name type="scientific">Deinococcus aerolatus</name>
    <dbReference type="NCBI Taxonomy" id="522487"/>
    <lineage>
        <taxon>Bacteria</taxon>
        <taxon>Thermotogati</taxon>
        <taxon>Deinococcota</taxon>
        <taxon>Deinococci</taxon>
        <taxon>Deinococcales</taxon>
        <taxon>Deinococcaceae</taxon>
        <taxon>Deinococcus</taxon>
    </lineage>
</organism>
<dbReference type="InterPro" id="IPR018170">
    <property type="entry name" value="Aldo/ket_reductase_CS"/>
</dbReference>
<gene>
    <name evidence="5" type="primary">dkgB</name>
    <name evidence="5" type="ORF">GCM10010840_10110</name>
</gene>
<dbReference type="EMBL" id="BMOL01000003">
    <property type="protein sequence ID" value="GGL74002.1"/>
    <property type="molecule type" value="Genomic_DNA"/>
</dbReference>
<sequence>MTASDWPASHWTVPPFGLGTFRLKDQVVRDSVRDALELGYRAIDTAQGYGNEAEIGETIAQSGVKREDLFITTKIKPDNYSADKLVSSLRESLEKLQTDAVDLTLIHWPAPRGPVSAEEYLGALADAQAQGLTRHIGVSNFTIALLKQARELLGDRAIATNQVEIHPYLQNRKLAEFARQEGIHLTSYMTLAVGRVMEDEVMGEIAAAHGATPAQVALAWAMGQGFSVIPSSTRREHLESNMKALDLKLTDEDMERIAALDGRGERLANPASVAPDWD</sequence>
<evidence type="ECO:0000259" key="4">
    <source>
        <dbReference type="Pfam" id="PF00248"/>
    </source>
</evidence>
<evidence type="ECO:0000256" key="3">
    <source>
        <dbReference type="ARBA" id="ARBA00023002"/>
    </source>
</evidence>
<dbReference type="PIRSF" id="PIRSF000097">
    <property type="entry name" value="AKR"/>
    <property type="match status" value="1"/>
</dbReference>
<comment type="caution">
    <text evidence="5">The sequence shown here is derived from an EMBL/GenBank/DDBJ whole genome shotgun (WGS) entry which is preliminary data.</text>
</comment>
<name>A0ABQ2G454_9DEIO</name>
<keyword evidence="2" id="KW-0521">NADP</keyword>
<dbReference type="PANTHER" id="PTHR43827">
    <property type="entry name" value="2,5-DIKETO-D-GLUCONIC ACID REDUCTASE"/>
    <property type="match status" value="1"/>
</dbReference>
<dbReference type="InterPro" id="IPR020471">
    <property type="entry name" value="AKR"/>
</dbReference>
<dbReference type="SUPFAM" id="SSF51430">
    <property type="entry name" value="NAD(P)-linked oxidoreductase"/>
    <property type="match status" value="1"/>
</dbReference>
<dbReference type="InterPro" id="IPR036812">
    <property type="entry name" value="NAD(P)_OxRdtase_dom_sf"/>
</dbReference>
<keyword evidence="6" id="KW-1185">Reference proteome</keyword>
<dbReference type="NCBIfam" id="NF008377">
    <property type="entry name" value="PRK11172.1"/>
    <property type="match status" value="1"/>
</dbReference>
<dbReference type="PANTHER" id="PTHR43827:SF3">
    <property type="entry name" value="NADP-DEPENDENT OXIDOREDUCTASE DOMAIN-CONTAINING PROTEIN"/>
    <property type="match status" value="1"/>
</dbReference>
<dbReference type="InterPro" id="IPR023210">
    <property type="entry name" value="NADP_OxRdtase_dom"/>
</dbReference>
<evidence type="ECO:0000256" key="2">
    <source>
        <dbReference type="ARBA" id="ARBA00022857"/>
    </source>
</evidence>
<accession>A0ABQ2G454</accession>
<proteinExistence type="inferred from homology"/>
<dbReference type="PROSITE" id="PS00798">
    <property type="entry name" value="ALDOKETO_REDUCTASE_1"/>
    <property type="match status" value="1"/>
</dbReference>
<dbReference type="Pfam" id="PF00248">
    <property type="entry name" value="Aldo_ket_red"/>
    <property type="match status" value="1"/>
</dbReference>
<dbReference type="Gene3D" id="3.20.20.100">
    <property type="entry name" value="NADP-dependent oxidoreductase domain"/>
    <property type="match status" value="1"/>
</dbReference>